<dbReference type="AlphaFoldDB" id="A0A069SMX5"/>
<sequence>MNSKTNHLLLPFSIFGVSLLGLVLLNNEPRRVTPPYIKESREDSIKRVKRYKEELRRDSIFFAKVDSIKLLRDSLRNQRIYTYILKTTITPENVIVTARKSGYQQVTLDTHYTKPQLYYLVFTSTKQMSIEEASAYADRNPDKVTKLSQQQYDQRFGNQSSEYDFYLDNLDSYYDDPENLDENPDEIFDFLLD</sequence>
<reference evidence="1 2" key="1">
    <citation type="submission" date="2014-04" db="EMBL/GenBank/DDBJ databases">
        <authorList>
            <person name="Sears C."/>
            <person name="Carroll K."/>
            <person name="Sack B.R."/>
            <person name="Qadri F."/>
            <person name="Myers L.L."/>
            <person name="Chung G.-T."/>
            <person name="Escheverria P."/>
            <person name="Fraser C.M."/>
            <person name="Sadzewicz L."/>
            <person name="Shefchek K.A."/>
            <person name="Tallon L."/>
            <person name="Das S.P."/>
            <person name="Daugherty S."/>
            <person name="Mongodin E.F."/>
        </authorList>
    </citation>
    <scope>NUCLEOTIDE SEQUENCE [LARGE SCALE GENOMIC DNA]</scope>
    <source>
        <strain evidence="1 2">3975 RP4</strain>
    </source>
</reference>
<evidence type="ECO:0000313" key="2">
    <source>
        <dbReference type="Proteomes" id="UP000027661"/>
    </source>
</evidence>
<protein>
    <submittedName>
        <fullName evidence="1">Uncharacterized protein</fullName>
    </submittedName>
</protein>
<proteinExistence type="predicted"/>
<comment type="caution">
    <text evidence="1">The sequence shown here is derived from an EMBL/GenBank/DDBJ whole genome shotgun (WGS) entry which is preliminary data.</text>
</comment>
<name>A0A069SMX5_PHOVU</name>
<organism evidence="1 2">
    <name type="scientific">Phocaeicola vulgatus str. 3975 RP4</name>
    <dbReference type="NCBI Taxonomy" id="1339352"/>
    <lineage>
        <taxon>Bacteria</taxon>
        <taxon>Pseudomonadati</taxon>
        <taxon>Bacteroidota</taxon>
        <taxon>Bacteroidia</taxon>
        <taxon>Bacteroidales</taxon>
        <taxon>Bacteroidaceae</taxon>
        <taxon>Phocaeicola</taxon>
    </lineage>
</organism>
<dbReference type="GeneID" id="93446291"/>
<dbReference type="RefSeq" id="WP_005848347.1">
    <property type="nucleotide sequence ID" value="NZ_JNHM01000012.1"/>
</dbReference>
<gene>
    <name evidence="1" type="ORF">M099_0860</name>
</gene>
<evidence type="ECO:0000313" key="1">
    <source>
        <dbReference type="EMBL" id="KDS55563.1"/>
    </source>
</evidence>
<accession>A0A069SMX5</accession>
<dbReference type="PATRIC" id="fig|1339352.3.peg.829"/>
<dbReference type="EMBL" id="JNHM01000012">
    <property type="protein sequence ID" value="KDS55563.1"/>
    <property type="molecule type" value="Genomic_DNA"/>
</dbReference>
<dbReference type="Proteomes" id="UP000027661">
    <property type="component" value="Unassembled WGS sequence"/>
</dbReference>